<gene>
    <name evidence="4" type="ORF">O0R46_03180</name>
</gene>
<reference evidence="4" key="1">
    <citation type="submission" date="2022-12" db="EMBL/GenBank/DDBJ databases">
        <title>Peptostreptococcus.</title>
        <authorList>
            <person name="Lee S.H."/>
        </authorList>
    </citation>
    <scope>NUCLEOTIDE SEQUENCE</scope>
    <source>
        <strain evidence="4">CBA3647</strain>
    </source>
</reference>
<accession>A0ABY7JQ31</accession>
<protein>
    <submittedName>
        <fullName evidence="4">Baseplate J/gp47 family protein</fullName>
    </submittedName>
</protein>
<dbReference type="InterPro" id="IPR058531">
    <property type="entry name" value="Baseplate_J_M"/>
</dbReference>
<feature type="domain" description="Baseplate J-like C-terminal" evidence="3">
    <location>
        <begin position="266"/>
        <end position="358"/>
    </location>
</feature>
<organism evidence="4 5">
    <name type="scientific">Peptostreptococcus equinus</name>
    <dbReference type="NCBI Taxonomy" id="3003601"/>
    <lineage>
        <taxon>Bacteria</taxon>
        <taxon>Bacillati</taxon>
        <taxon>Bacillota</taxon>
        <taxon>Clostridia</taxon>
        <taxon>Peptostreptococcales</taxon>
        <taxon>Peptostreptococcaceae</taxon>
        <taxon>Peptostreptococcus</taxon>
    </lineage>
</organism>
<name>A0ABY7JQ31_9FIRM</name>
<evidence type="ECO:0000259" key="3">
    <source>
        <dbReference type="Pfam" id="PF26079"/>
    </source>
</evidence>
<dbReference type="PANTHER" id="PTHR37829">
    <property type="entry name" value="PHAGE-LIKE ELEMENT PBSX PROTEIN XKDT"/>
    <property type="match status" value="1"/>
</dbReference>
<evidence type="ECO:0000259" key="2">
    <source>
        <dbReference type="Pfam" id="PF26078"/>
    </source>
</evidence>
<dbReference type="RefSeq" id="WP_269312135.1">
    <property type="nucleotide sequence ID" value="NZ_CP114052.1"/>
</dbReference>
<feature type="domain" description="Baseplate J-like central" evidence="2">
    <location>
        <begin position="177"/>
        <end position="259"/>
    </location>
</feature>
<dbReference type="InterPro" id="IPR052399">
    <property type="entry name" value="Phage_Baseplate_Assmbl_Protein"/>
</dbReference>
<comment type="similarity">
    <text evidence="1">Belongs to the Mu gp47/PBSX XkdT family.</text>
</comment>
<evidence type="ECO:0000313" key="4">
    <source>
        <dbReference type="EMBL" id="WAW15462.1"/>
    </source>
</evidence>
<evidence type="ECO:0000313" key="5">
    <source>
        <dbReference type="Proteomes" id="UP001164187"/>
    </source>
</evidence>
<proteinExistence type="inferred from homology"/>
<dbReference type="Proteomes" id="UP001164187">
    <property type="component" value="Chromosome"/>
</dbReference>
<dbReference type="Pfam" id="PF26079">
    <property type="entry name" value="Baseplate_J_C"/>
    <property type="match status" value="1"/>
</dbReference>
<dbReference type="Pfam" id="PF26078">
    <property type="entry name" value="Baseplate_J_M"/>
    <property type="match status" value="1"/>
</dbReference>
<sequence length="361" mass="40757">MNDRNFEFGYVMNRILGNIPDEYDKRETSLIYQSAAMIIPELTVIRHEIRMLEDEAFPDTCSYFTLQRFAKNRNMELREPTKGVVIAEFNKEVEIGTRFNHEQRNYAVSELIDLSLFKYRLIAEEVGHIESIGELTPIQDIYGLEKAVITKIEVDGRDEESEEDLRNRFFENISNPAFGGNRADYKEKILGMDNIGAVRLFRRKVSSDGSTKIEAVILDTSYKDASPELVKIVQNALTPTQDGEGLGIAPIDHFVTVLAPTKQSLTIKTNLTLDPLVSDVTQDITSAIEEYLQDLRQQFGEFDLSTGKYSTVVRISRIENRLLDVSGVIDVFGTKINGLNSNVVIDDKSIPVLGGVSYVRV</sequence>
<dbReference type="InterPro" id="IPR058530">
    <property type="entry name" value="Baseplate_J-like_C"/>
</dbReference>
<dbReference type="PANTHER" id="PTHR37829:SF3">
    <property type="entry name" value="PROTEIN JAYE-RELATED"/>
    <property type="match status" value="1"/>
</dbReference>
<dbReference type="EMBL" id="CP114052">
    <property type="protein sequence ID" value="WAW15462.1"/>
    <property type="molecule type" value="Genomic_DNA"/>
</dbReference>
<keyword evidence="5" id="KW-1185">Reference proteome</keyword>
<evidence type="ECO:0000256" key="1">
    <source>
        <dbReference type="ARBA" id="ARBA00038087"/>
    </source>
</evidence>